<evidence type="ECO:0000313" key="3">
    <source>
        <dbReference type="Proteomes" id="UP000305095"/>
    </source>
</evidence>
<protein>
    <submittedName>
        <fullName evidence="2">Uncharacterized protein</fullName>
    </submittedName>
</protein>
<comment type="caution">
    <text evidence="2">The sequence shown here is derived from an EMBL/GenBank/DDBJ whole genome shotgun (WGS) entry which is preliminary data.</text>
</comment>
<dbReference type="RefSeq" id="WP_137477169.1">
    <property type="nucleotide sequence ID" value="NZ_SZZP01000003.1"/>
</dbReference>
<reference evidence="2 3" key="1">
    <citation type="submission" date="2019-05" db="EMBL/GenBank/DDBJ databases">
        <title>Draft Genome of Bradyrhizobium elkanii strain SEMIA 938, Used in Commercial Inoculants for Lupinus spp. in Brazil.</title>
        <authorList>
            <person name="Hungria M."/>
            <person name="Delamuta J.R.M."/>
            <person name="Ribeiro R.A."/>
            <person name="Nogueira M.A."/>
        </authorList>
    </citation>
    <scope>NUCLEOTIDE SEQUENCE [LARGE SCALE GENOMIC DNA]</scope>
    <source>
        <strain evidence="2 3">Semia 938</strain>
    </source>
</reference>
<feature type="region of interest" description="Disordered" evidence="1">
    <location>
        <begin position="18"/>
        <end position="47"/>
    </location>
</feature>
<proteinExistence type="predicted"/>
<organism evidence="2 3">
    <name type="scientific">Bradyrhizobium elkanii</name>
    <dbReference type="NCBI Taxonomy" id="29448"/>
    <lineage>
        <taxon>Bacteria</taxon>
        <taxon>Pseudomonadati</taxon>
        <taxon>Pseudomonadota</taxon>
        <taxon>Alphaproteobacteria</taxon>
        <taxon>Hyphomicrobiales</taxon>
        <taxon>Nitrobacteraceae</taxon>
        <taxon>Bradyrhizobium</taxon>
    </lineage>
</organism>
<sequence length="107" mass="12433">MMRRDNFIVNEMEFRMLSAPQPNSPRSHRAAMKGFSRSSHSEMRRDHRDCIKSRRFAVACTMSSTRGMLDEIILAAQPANSDFRFVDGERLAHRLDRTLPRVPPRSE</sequence>
<evidence type="ECO:0000313" key="2">
    <source>
        <dbReference type="EMBL" id="TKV82825.1"/>
    </source>
</evidence>
<dbReference type="Proteomes" id="UP000305095">
    <property type="component" value="Unassembled WGS sequence"/>
</dbReference>
<dbReference type="EMBL" id="SZZP01000003">
    <property type="protein sequence ID" value="TKV82825.1"/>
    <property type="molecule type" value="Genomic_DNA"/>
</dbReference>
<gene>
    <name evidence="2" type="ORF">FDV58_05715</name>
</gene>
<name>A0A4V6CYZ1_BRAEL</name>
<accession>A0A4V6CYZ1</accession>
<dbReference type="AlphaFoldDB" id="A0A4V6CYZ1"/>
<evidence type="ECO:0000256" key="1">
    <source>
        <dbReference type="SAM" id="MobiDB-lite"/>
    </source>
</evidence>